<dbReference type="Proteomes" id="UP001437256">
    <property type="component" value="Unassembled WGS sequence"/>
</dbReference>
<proteinExistence type="predicted"/>
<name>A0ABR2ZXF3_9AGAR</name>
<protein>
    <submittedName>
        <fullName evidence="1">Uncharacterized protein</fullName>
    </submittedName>
</protein>
<evidence type="ECO:0000313" key="2">
    <source>
        <dbReference type="Proteomes" id="UP001437256"/>
    </source>
</evidence>
<gene>
    <name evidence="1" type="ORF">AAF712_006636</name>
</gene>
<comment type="caution">
    <text evidence="1">The sequence shown here is derived from an EMBL/GenBank/DDBJ whole genome shotgun (WGS) entry which is preliminary data.</text>
</comment>
<evidence type="ECO:0000313" key="1">
    <source>
        <dbReference type="EMBL" id="KAL0066377.1"/>
    </source>
</evidence>
<keyword evidence="2" id="KW-1185">Reference proteome</keyword>
<organism evidence="1 2">
    <name type="scientific">Marasmius tenuissimus</name>
    <dbReference type="NCBI Taxonomy" id="585030"/>
    <lineage>
        <taxon>Eukaryota</taxon>
        <taxon>Fungi</taxon>
        <taxon>Dikarya</taxon>
        <taxon>Basidiomycota</taxon>
        <taxon>Agaricomycotina</taxon>
        <taxon>Agaricomycetes</taxon>
        <taxon>Agaricomycetidae</taxon>
        <taxon>Agaricales</taxon>
        <taxon>Marasmiineae</taxon>
        <taxon>Marasmiaceae</taxon>
        <taxon>Marasmius</taxon>
    </lineage>
</organism>
<accession>A0ABR2ZXF3</accession>
<sequence>MFRSQPEEWLLASLAYGRIWGPKSIDAAVAPVRHIAVFSRLVSQASSVDFSLLNPLNFSKLTSCPLSTKATFSSFPPAADDTKQRLHIEWQQSLSKRSGDYYTLVARNKSQGNVEVPFFCQTEWFNAEHLGQKNAEGYYEVTMSDKYQYGQKNKNGDNRWVAFHDKGRKMYQHRFVESLFVKGGEVVGKVAGMLGYPIGSVAIDQLKNYFGDYLHDF</sequence>
<reference evidence="1 2" key="1">
    <citation type="submission" date="2024-05" db="EMBL/GenBank/DDBJ databases">
        <title>A draft genome resource for the thread blight pathogen Marasmius tenuissimus strain MS-2.</title>
        <authorList>
            <person name="Yulfo-Soto G.E."/>
            <person name="Baruah I.K."/>
            <person name="Amoako-Attah I."/>
            <person name="Bukari Y."/>
            <person name="Meinhardt L.W."/>
            <person name="Bailey B.A."/>
            <person name="Cohen S.P."/>
        </authorList>
    </citation>
    <scope>NUCLEOTIDE SEQUENCE [LARGE SCALE GENOMIC DNA]</scope>
    <source>
        <strain evidence="1 2">MS-2</strain>
    </source>
</reference>
<dbReference type="EMBL" id="JBBXMP010000036">
    <property type="protein sequence ID" value="KAL0066377.1"/>
    <property type="molecule type" value="Genomic_DNA"/>
</dbReference>